<evidence type="ECO:0008006" key="17">
    <source>
        <dbReference type="Google" id="ProtNLM"/>
    </source>
</evidence>
<evidence type="ECO:0000313" key="15">
    <source>
        <dbReference type="EMBL" id="KAF2892441.1"/>
    </source>
</evidence>
<dbReference type="InterPro" id="IPR051163">
    <property type="entry name" value="Sodium:Solute_Symporter_SSF"/>
</dbReference>
<evidence type="ECO:0000313" key="16">
    <source>
        <dbReference type="Proteomes" id="UP000801492"/>
    </source>
</evidence>
<evidence type="ECO:0000256" key="13">
    <source>
        <dbReference type="RuleBase" id="RU362091"/>
    </source>
</evidence>
<comment type="similarity">
    <text evidence="2 13">Belongs to the sodium:solute symporter (SSF) (TC 2.A.21) family.</text>
</comment>
<dbReference type="PANTHER" id="PTHR42985">
    <property type="entry name" value="SODIUM-COUPLED MONOCARBOXYLATE TRANSPORTER"/>
    <property type="match status" value="1"/>
</dbReference>
<feature type="transmembrane region" description="Helical" evidence="14">
    <location>
        <begin position="138"/>
        <end position="157"/>
    </location>
</feature>
<feature type="transmembrane region" description="Helical" evidence="14">
    <location>
        <begin position="288"/>
        <end position="311"/>
    </location>
</feature>
<dbReference type="OrthoDB" id="6132759at2759"/>
<sequence length="609" mass="67829">SRLKKQSRLIQSKMDFLNFSWIDYTLFVLMFCLSLAVGMYYGCCSQQQNTTEEYLLGGKKMKIFPVAMSLVASTLSGLSLLSLPAEIYLHGTLYMLIAFSPILMAFSVNYIYLPVFWKLQVTTIFEYLEIRFDRSLRTIASSLFTLTNLIYLPVVIYAPSLAFNQVTGFNLHVIAVVMSLICIFYTTIGGLKAVVWTDALQLSVTLCTLGCVLIMGTISVGGLGFIWEKAEISDRIEFFNFNPDPTIRNTFWTVLIGTTFMWISFVGTNPATAQRFLAVSSLRDARKVLVIFVVLTVITKLICCFSGLIIYARYYDCDPLSIGQVEKVDQILPYYVLDVATKVPGLSGLFVAGLFSTALSTLSTYLNSLSGIVYNDFIKSFLPSKIAEDKASTFMKIITAVIGLMSVGMIFVVEKLGTLIELIGTLTGATVGPILGAFTMGMLFPFANTKGTLTGVLSSLSFMTIVVVKYQINVWNGSIKYPSKPLHTYGCNETLFNENQTISSVGGNTSDEVFLLFRISVHYYILVGVILSLIIGLSVSWFTKSKETSLVDPDTLNPLVHRFLSESNLRTRSKLLQKELQIHRISDINKNNKEEMNSLKTDNDKLLDK</sequence>
<accession>A0A8K0GB54</accession>
<keyword evidence="5 14" id="KW-0812">Transmembrane</keyword>
<dbReference type="GO" id="GO:0005886">
    <property type="term" value="C:plasma membrane"/>
    <property type="evidence" value="ECO:0007669"/>
    <property type="project" value="UniProtKB-SubCell"/>
</dbReference>
<keyword evidence="16" id="KW-1185">Reference proteome</keyword>
<evidence type="ECO:0000256" key="10">
    <source>
        <dbReference type="ARBA" id="ARBA00023180"/>
    </source>
</evidence>
<feature type="transmembrane region" description="Helical" evidence="14">
    <location>
        <begin position="247"/>
        <end position="267"/>
    </location>
</feature>
<comment type="subcellular location">
    <subcellularLocation>
        <location evidence="1">Cell membrane</location>
        <topology evidence="1">Multi-pass membrane protein</topology>
    </subcellularLocation>
</comment>
<keyword evidence="3" id="KW-0813">Transport</keyword>
<dbReference type="CDD" id="cd11492">
    <property type="entry name" value="SLC5sbd_NIS-SMVT"/>
    <property type="match status" value="1"/>
</dbReference>
<feature type="transmembrane region" description="Helical" evidence="14">
    <location>
        <begin position="451"/>
        <end position="472"/>
    </location>
</feature>
<dbReference type="GO" id="GO:0015293">
    <property type="term" value="F:symporter activity"/>
    <property type="evidence" value="ECO:0007669"/>
    <property type="project" value="TreeGrafter"/>
</dbReference>
<keyword evidence="11" id="KW-0739">Sodium transport</keyword>
<evidence type="ECO:0000256" key="4">
    <source>
        <dbReference type="ARBA" id="ARBA00022475"/>
    </source>
</evidence>
<evidence type="ECO:0000256" key="6">
    <source>
        <dbReference type="ARBA" id="ARBA00022989"/>
    </source>
</evidence>
<evidence type="ECO:0000256" key="7">
    <source>
        <dbReference type="ARBA" id="ARBA00023053"/>
    </source>
</evidence>
<gene>
    <name evidence="15" type="ORF">ILUMI_13726</name>
</gene>
<feature type="transmembrane region" description="Helical" evidence="14">
    <location>
        <begin position="521"/>
        <end position="542"/>
    </location>
</feature>
<evidence type="ECO:0000256" key="8">
    <source>
        <dbReference type="ARBA" id="ARBA00023065"/>
    </source>
</evidence>
<protein>
    <recommendedName>
        <fullName evidence="17">Sodium-coupled monocarboxylate transporter 1</fullName>
    </recommendedName>
</protein>
<feature type="transmembrane region" description="Helical" evidence="14">
    <location>
        <begin position="93"/>
        <end position="117"/>
    </location>
</feature>
<feature type="transmembrane region" description="Helical" evidence="14">
    <location>
        <begin position="21"/>
        <end position="42"/>
    </location>
</feature>
<evidence type="ECO:0000256" key="3">
    <source>
        <dbReference type="ARBA" id="ARBA00022448"/>
    </source>
</evidence>
<keyword evidence="4" id="KW-1003">Cell membrane</keyword>
<dbReference type="GO" id="GO:0015075">
    <property type="term" value="F:monoatomic ion transmembrane transporter activity"/>
    <property type="evidence" value="ECO:0007669"/>
    <property type="project" value="UniProtKB-ARBA"/>
</dbReference>
<dbReference type="GO" id="GO:0006814">
    <property type="term" value="P:sodium ion transport"/>
    <property type="evidence" value="ECO:0007669"/>
    <property type="project" value="UniProtKB-KW"/>
</dbReference>
<dbReference type="Proteomes" id="UP000801492">
    <property type="component" value="Unassembled WGS sequence"/>
</dbReference>
<evidence type="ECO:0000256" key="9">
    <source>
        <dbReference type="ARBA" id="ARBA00023136"/>
    </source>
</evidence>
<evidence type="ECO:0000256" key="14">
    <source>
        <dbReference type="SAM" id="Phobius"/>
    </source>
</evidence>
<organism evidence="15 16">
    <name type="scientific">Ignelater luminosus</name>
    <name type="common">Cucubano</name>
    <name type="synonym">Pyrophorus luminosus</name>
    <dbReference type="NCBI Taxonomy" id="2038154"/>
    <lineage>
        <taxon>Eukaryota</taxon>
        <taxon>Metazoa</taxon>
        <taxon>Ecdysozoa</taxon>
        <taxon>Arthropoda</taxon>
        <taxon>Hexapoda</taxon>
        <taxon>Insecta</taxon>
        <taxon>Pterygota</taxon>
        <taxon>Neoptera</taxon>
        <taxon>Endopterygota</taxon>
        <taxon>Coleoptera</taxon>
        <taxon>Polyphaga</taxon>
        <taxon>Elateriformia</taxon>
        <taxon>Elateroidea</taxon>
        <taxon>Elateridae</taxon>
        <taxon>Agrypninae</taxon>
        <taxon>Pyrophorini</taxon>
        <taxon>Ignelater</taxon>
    </lineage>
</organism>
<dbReference type="PROSITE" id="PS50283">
    <property type="entry name" value="NA_SOLUT_SYMP_3"/>
    <property type="match status" value="1"/>
</dbReference>
<dbReference type="NCBIfam" id="TIGR00813">
    <property type="entry name" value="sss"/>
    <property type="match status" value="1"/>
</dbReference>
<comment type="catalytic activity">
    <reaction evidence="12">
        <text>iodide(out) + 2 Na(+)(out) = iodide(in) + 2 Na(+)(in)</text>
        <dbReference type="Rhea" id="RHEA:71207"/>
        <dbReference type="ChEBI" id="CHEBI:16382"/>
        <dbReference type="ChEBI" id="CHEBI:29101"/>
    </reaction>
</comment>
<proteinExistence type="inferred from homology"/>
<evidence type="ECO:0000256" key="12">
    <source>
        <dbReference type="ARBA" id="ARBA00036099"/>
    </source>
</evidence>
<comment type="caution">
    <text evidence="15">The sequence shown here is derived from an EMBL/GenBank/DDBJ whole genome shotgun (WGS) entry which is preliminary data.</text>
</comment>
<dbReference type="InterPro" id="IPR038377">
    <property type="entry name" value="Na/Glc_symporter_sf"/>
</dbReference>
<dbReference type="Gene3D" id="1.20.1730.10">
    <property type="entry name" value="Sodium/glucose cotransporter"/>
    <property type="match status" value="1"/>
</dbReference>
<dbReference type="EMBL" id="VTPC01008730">
    <property type="protein sequence ID" value="KAF2892441.1"/>
    <property type="molecule type" value="Genomic_DNA"/>
</dbReference>
<dbReference type="InterPro" id="IPR001734">
    <property type="entry name" value="Na/solute_symporter"/>
</dbReference>
<feature type="transmembrane region" description="Helical" evidence="14">
    <location>
        <begin position="169"/>
        <end position="188"/>
    </location>
</feature>
<dbReference type="InterPro" id="IPR018212">
    <property type="entry name" value="Na/solute_symporter_CS"/>
</dbReference>
<evidence type="ECO:0000256" key="2">
    <source>
        <dbReference type="ARBA" id="ARBA00006434"/>
    </source>
</evidence>
<feature type="non-terminal residue" evidence="15">
    <location>
        <position position="1"/>
    </location>
</feature>
<feature type="transmembrane region" description="Helical" evidence="14">
    <location>
        <begin position="419"/>
        <end position="444"/>
    </location>
</feature>
<evidence type="ECO:0000256" key="11">
    <source>
        <dbReference type="ARBA" id="ARBA00023201"/>
    </source>
</evidence>
<keyword evidence="7" id="KW-0915">Sodium</keyword>
<feature type="transmembrane region" description="Helical" evidence="14">
    <location>
        <begin position="394"/>
        <end position="413"/>
    </location>
</feature>
<evidence type="ECO:0000256" key="5">
    <source>
        <dbReference type="ARBA" id="ARBA00022692"/>
    </source>
</evidence>
<reference evidence="15" key="1">
    <citation type="submission" date="2019-08" db="EMBL/GenBank/DDBJ databases">
        <title>The genome of the North American firefly Photinus pyralis.</title>
        <authorList>
            <consortium name="Photinus pyralis genome working group"/>
            <person name="Fallon T.R."/>
            <person name="Sander Lower S.E."/>
            <person name="Weng J.-K."/>
        </authorList>
    </citation>
    <scope>NUCLEOTIDE SEQUENCE</scope>
    <source>
        <strain evidence="15">TRF0915ILg1</strain>
        <tissue evidence="15">Whole body</tissue>
    </source>
</reference>
<dbReference type="PROSITE" id="PS00456">
    <property type="entry name" value="NA_SOLUT_SYMP_1"/>
    <property type="match status" value="1"/>
</dbReference>
<feature type="transmembrane region" description="Helical" evidence="14">
    <location>
        <begin position="63"/>
        <end position="81"/>
    </location>
</feature>
<evidence type="ECO:0000256" key="1">
    <source>
        <dbReference type="ARBA" id="ARBA00004651"/>
    </source>
</evidence>
<feature type="transmembrane region" description="Helical" evidence="14">
    <location>
        <begin position="349"/>
        <end position="374"/>
    </location>
</feature>
<dbReference type="GO" id="GO:0098660">
    <property type="term" value="P:inorganic ion transmembrane transport"/>
    <property type="evidence" value="ECO:0007669"/>
    <property type="project" value="UniProtKB-ARBA"/>
</dbReference>
<dbReference type="AlphaFoldDB" id="A0A8K0GB54"/>
<keyword evidence="10" id="KW-0325">Glycoprotein</keyword>
<name>A0A8K0GB54_IGNLU</name>
<keyword evidence="8" id="KW-0406">Ion transport</keyword>
<keyword evidence="6 14" id="KW-1133">Transmembrane helix</keyword>
<feature type="transmembrane region" description="Helical" evidence="14">
    <location>
        <begin position="200"/>
        <end position="227"/>
    </location>
</feature>
<keyword evidence="9 14" id="KW-0472">Membrane</keyword>
<dbReference type="Pfam" id="PF00474">
    <property type="entry name" value="SSF"/>
    <property type="match status" value="1"/>
</dbReference>
<dbReference type="PANTHER" id="PTHR42985:SF21">
    <property type="entry name" value="SODIUM-DEPENDENT MULTIVITAMIN TRANSPORTER-LIKE PROTEIN"/>
    <property type="match status" value="1"/>
</dbReference>